<dbReference type="PROSITE" id="PS50928">
    <property type="entry name" value="ABC_TM1"/>
    <property type="match status" value="1"/>
</dbReference>
<dbReference type="GO" id="GO:0055085">
    <property type="term" value="P:transmembrane transport"/>
    <property type="evidence" value="ECO:0007669"/>
    <property type="project" value="InterPro"/>
</dbReference>
<keyword evidence="12" id="KW-1185">Reference proteome</keyword>
<evidence type="ECO:0000256" key="7">
    <source>
        <dbReference type="ARBA" id="ARBA00023136"/>
    </source>
</evidence>
<dbReference type="Proteomes" id="UP000549913">
    <property type="component" value="Unassembled WGS sequence"/>
</dbReference>
<keyword evidence="5 8" id="KW-0812">Transmembrane</keyword>
<feature type="transmembrane region" description="Helical" evidence="8">
    <location>
        <begin position="12"/>
        <end position="41"/>
    </location>
</feature>
<dbReference type="CDD" id="cd06261">
    <property type="entry name" value="TM_PBP2"/>
    <property type="match status" value="1"/>
</dbReference>
<dbReference type="Pfam" id="PF00528">
    <property type="entry name" value="BPD_transp_1"/>
    <property type="match status" value="1"/>
</dbReference>
<feature type="transmembrane region" description="Helical" evidence="8">
    <location>
        <begin position="215"/>
        <end position="236"/>
    </location>
</feature>
<keyword evidence="3 8" id="KW-0813">Transport</keyword>
<evidence type="ECO:0000256" key="8">
    <source>
        <dbReference type="RuleBase" id="RU363032"/>
    </source>
</evidence>
<evidence type="ECO:0000313" key="11">
    <source>
        <dbReference type="EMBL" id="NYD71035.1"/>
    </source>
</evidence>
<protein>
    <submittedName>
        <fullName evidence="11">Spermidine/putrescine transport system permease protein</fullName>
    </submittedName>
</protein>
<feature type="transmembrane region" description="Helical" evidence="8">
    <location>
        <begin position="260"/>
        <end position="283"/>
    </location>
</feature>
<evidence type="ECO:0000256" key="1">
    <source>
        <dbReference type="ARBA" id="ARBA00004651"/>
    </source>
</evidence>
<feature type="transmembrane region" description="Helical" evidence="8">
    <location>
        <begin position="111"/>
        <end position="135"/>
    </location>
</feature>
<name>A0A852SQI5_9MICO</name>
<evidence type="ECO:0000256" key="3">
    <source>
        <dbReference type="ARBA" id="ARBA00022448"/>
    </source>
</evidence>
<proteinExistence type="inferred from homology"/>
<evidence type="ECO:0000256" key="9">
    <source>
        <dbReference type="SAM" id="MobiDB-lite"/>
    </source>
</evidence>
<evidence type="ECO:0000259" key="10">
    <source>
        <dbReference type="PROSITE" id="PS50928"/>
    </source>
</evidence>
<feature type="region of interest" description="Disordered" evidence="9">
    <location>
        <begin position="293"/>
        <end position="312"/>
    </location>
</feature>
<evidence type="ECO:0000256" key="5">
    <source>
        <dbReference type="ARBA" id="ARBA00022692"/>
    </source>
</evidence>
<evidence type="ECO:0000313" key="12">
    <source>
        <dbReference type="Proteomes" id="UP000549913"/>
    </source>
</evidence>
<dbReference type="Gene3D" id="1.10.3720.10">
    <property type="entry name" value="MetI-like"/>
    <property type="match status" value="1"/>
</dbReference>
<gene>
    <name evidence="11" type="ORF">BJ984_002193</name>
</gene>
<evidence type="ECO:0000256" key="6">
    <source>
        <dbReference type="ARBA" id="ARBA00022989"/>
    </source>
</evidence>
<evidence type="ECO:0000256" key="2">
    <source>
        <dbReference type="ARBA" id="ARBA00007069"/>
    </source>
</evidence>
<sequence>MNASRSARRGRIAPSAAGCLMLLPALAVIVLLVIVPMLVIARDSFAISDPLGGNLGGFTLDNYAKLIDPVYLKTLGYSLGMALLNAVVCTVVGYIVAYYIATRRASLQPVLLVLVIIPFLTDFLVRTFAWITLLGSGGPFISLLRAFGVDAQSLVPSQLAVTLSLLYAFLPVAVFPIYASMRSIDPSLKEAAADLGAGWWQTHARVFLPLSASGLASAVMLTFVPTLGVFVIPVLLGGGKDPLVGNLIVTLFTEFRNEPLGAALSMVVLILMLASVAGAGLLLRNGARRNRATRTGAAATGAARTTATRKAA</sequence>
<dbReference type="PANTHER" id="PTHR42929">
    <property type="entry name" value="INNER MEMBRANE ABC TRANSPORTER PERMEASE PROTEIN YDCU-RELATED-RELATED"/>
    <property type="match status" value="1"/>
</dbReference>
<dbReference type="AlphaFoldDB" id="A0A852SQI5"/>
<feature type="domain" description="ABC transmembrane type-1" evidence="10">
    <location>
        <begin position="75"/>
        <end position="279"/>
    </location>
</feature>
<organism evidence="11 12">
    <name type="scientific">Herbiconiux flava</name>
    <dbReference type="NCBI Taxonomy" id="881268"/>
    <lineage>
        <taxon>Bacteria</taxon>
        <taxon>Bacillati</taxon>
        <taxon>Actinomycetota</taxon>
        <taxon>Actinomycetes</taxon>
        <taxon>Micrococcales</taxon>
        <taxon>Microbacteriaceae</taxon>
        <taxon>Herbiconiux</taxon>
    </lineage>
</organism>
<keyword evidence="4" id="KW-1003">Cell membrane</keyword>
<dbReference type="EMBL" id="JACCBM010000001">
    <property type="protein sequence ID" value="NYD71035.1"/>
    <property type="molecule type" value="Genomic_DNA"/>
</dbReference>
<reference evidence="11 12" key="1">
    <citation type="submission" date="2020-07" db="EMBL/GenBank/DDBJ databases">
        <title>Sequencing the genomes of 1000 actinobacteria strains.</title>
        <authorList>
            <person name="Klenk H.-P."/>
        </authorList>
    </citation>
    <scope>NUCLEOTIDE SEQUENCE [LARGE SCALE GENOMIC DNA]</scope>
    <source>
        <strain evidence="11 12">DSM 26474</strain>
    </source>
</reference>
<dbReference type="InterPro" id="IPR000515">
    <property type="entry name" value="MetI-like"/>
</dbReference>
<dbReference type="RefSeq" id="WP_271206597.1">
    <property type="nucleotide sequence ID" value="NZ_BSEW01000002.1"/>
</dbReference>
<comment type="subcellular location">
    <subcellularLocation>
        <location evidence="1 8">Cell membrane</location>
        <topology evidence="1 8">Multi-pass membrane protein</topology>
    </subcellularLocation>
</comment>
<feature type="transmembrane region" description="Helical" evidence="8">
    <location>
        <begin position="155"/>
        <end position="179"/>
    </location>
</feature>
<dbReference type="PANTHER" id="PTHR42929:SF1">
    <property type="entry name" value="INNER MEMBRANE ABC TRANSPORTER PERMEASE PROTEIN YDCU-RELATED"/>
    <property type="match status" value="1"/>
</dbReference>
<keyword evidence="7 8" id="KW-0472">Membrane</keyword>
<evidence type="ECO:0000256" key="4">
    <source>
        <dbReference type="ARBA" id="ARBA00022475"/>
    </source>
</evidence>
<dbReference type="InterPro" id="IPR035906">
    <property type="entry name" value="MetI-like_sf"/>
</dbReference>
<dbReference type="GO" id="GO:0005886">
    <property type="term" value="C:plasma membrane"/>
    <property type="evidence" value="ECO:0007669"/>
    <property type="project" value="UniProtKB-SubCell"/>
</dbReference>
<accession>A0A852SQI5</accession>
<feature type="transmembrane region" description="Helical" evidence="8">
    <location>
        <begin position="75"/>
        <end position="99"/>
    </location>
</feature>
<dbReference type="SUPFAM" id="SSF161098">
    <property type="entry name" value="MetI-like"/>
    <property type="match status" value="1"/>
</dbReference>
<comment type="similarity">
    <text evidence="2">Belongs to the binding-protein-dependent transport system permease family. CysTW subfamily.</text>
</comment>
<comment type="caution">
    <text evidence="11">The sequence shown here is derived from an EMBL/GenBank/DDBJ whole genome shotgun (WGS) entry which is preliminary data.</text>
</comment>
<keyword evidence="6 8" id="KW-1133">Transmembrane helix</keyword>